<name>A0A1H9MB74_FLAFI</name>
<evidence type="ECO:0000313" key="2">
    <source>
        <dbReference type="Proteomes" id="UP000183658"/>
    </source>
</evidence>
<protein>
    <submittedName>
        <fullName evidence="1">Uncharacterized protein</fullName>
    </submittedName>
</protein>
<reference evidence="2" key="1">
    <citation type="submission" date="2016-10" db="EMBL/GenBank/DDBJ databases">
        <authorList>
            <person name="Varghese N."/>
            <person name="Submissions S."/>
        </authorList>
    </citation>
    <scope>NUCLEOTIDE SEQUENCE [LARGE SCALE GENOMIC DNA]</scope>
    <source>
        <strain evidence="2">DSM 15719</strain>
    </source>
</reference>
<dbReference type="Proteomes" id="UP000183658">
    <property type="component" value="Unassembled WGS sequence"/>
</dbReference>
<accession>A0A1H9MB74</accession>
<dbReference type="AlphaFoldDB" id="A0A1H9MB74"/>
<sequence>MEKQSTFCYANLGNDFVILLYICATTLHYENQS</sequence>
<gene>
    <name evidence="1" type="ORF">SAMN05444355_1089</name>
</gene>
<proteinExistence type="predicted"/>
<dbReference type="EMBL" id="FOFZ01000008">
    <property type="protein sequence ID" value="SER20393.1"/>
    <property type="molecule type" value="Genomic_DNA"/>
</dbReference>
<keyword evidence="2" id="KW-1185">Reference proteome</keyword>
<evidence type="ECO:0000313" key="1">
    <source>
        <dbReference type="EMBL" id="SER20393.1"/>
    </source>
</evidence>
<organism evidence="1 2">
    <name type="scientific">Flavobacterium frigoris</name>
    <dbReference type="NCBI Taxonomy" id="229204"/>
    <lineage>
        <taxon>Bacteria</taxon>
        <taxon>Pseudomonadati</taxon>
        <taxon>Bacteroidota</taxon>
        <taxon>Flavobacteriia</taxon>
        <taxon>Flavobacteriales</taxon>
        <taxon>Flavobacteriaceae</taxon>
        <taxon>Flavobacterium</taxon>
    </lineage>
</organism>